<dbReference type="Proteomes" id="UP000078437">
    <property type="component" value="Chromosome"/>
</dbReference>
<keyword evidence="2" id="KW-1185">Reference proteome</keyword>
<organism evidence="1 2">
    <name type="scientific">Agromyces aureus</name>
    <dbReference type="NCBI Taxonomy" id="453304"/>
    <lineage>
        <taxon>Bacteria</taxon>
        <taxon>Bacillati</taxon>
        <taxon>Actinomycetota</taxon>
        <taxon>Actinomycetes</taxon>
        <taxon>Micrococcales</taxon>
        <taxon>Microbacteriaceae</taxon>
        <taxon>Agromyces</taxon>
    </lineage>
</organism>
<name>A0A191WAZ8_9MICO</name>
<reference evidence="2" key="2">
    <citation type="submission" date="2016-01" db="EMBL/GenBank/DDBJ databases">
        <title>Complete genome sequence of Agromyces aureus AR33T and comparison with related organisms.</title>
        <authorList>
            <person name="Corretto E."/>
            <person name="Antonielli L."/>
            <person name="Sessitsch A."/>
            <person name="Brader G."/>
        </authorList>
    </citation>
    <scope>NUCLEOTIDE SEQUENCE [LARGE SCALE GENOMIC DNA]</scope>
    <source>
        <strain evidence="2">AR33</strain>
    </source>
</reference>
<reference evidence="1 2" key="1">
    <citation type="journal article" date="2016" name="Int. J. Syst. Evol. Microbiol.">
        <title>Agromyces aureus sp. nov., isolated from the rhizosphere of Salix caprea L. grown in a heavy-metal-contaminated soil.</title>
        <authorList>
            <person name="Corretto E."/>
            <person name="Antonielli L."/>
            <person name="Sessitsch A."/>
            <person name="Compant S."/>
            <person name="Gorfer M."/>
            <person name="Kuffner M."/>
            <person name="Brader G."/>
        </authorList>
    </citation>
    <scope>NUCLEOTIDE SEQUENCE [LARGE SCALE GENOMIC DNA]</scope>
    <source>
        <strain evidence="1 2">AR33</strain>
    </source>
</reference>
<evidence type="ECO:0000313" key="1">
    <source>
        <dbReference type="EMBL" id="ANJ25430.1"/>
    </source>
</evidence>
<dbReference type="OrthoDB" id="5120845at2"/>
<gene>
    <name evidence="1" type="ORF">ATC03_00230</name>
</gene>
<dbReference type="EMBL" id="CP013979">
    <property type="protein sequence ID" value="ANJ25430.1"/>
    <property type="molecule type" value="Genomic_DNA"/>
</dbReference>
<sequence>MTDDTSTEAEYLVEYVDGPLAGTSERRALVDGEVDERIASIAAVRGLESIFWYTAGDQRVVDDETVVEYRFDAPDSDPVQSDPDEESL</sequence>
<protein>
    <submittedName>
        <fullName evidence="1">Uncharacterized protein</fullName>
    </submittedName>
</protein>
<dbReference type="AlphaFoldDB" id="A0A191WAZ8"/>
<accession>A0A191WAZ8</accession>
<dbReference type="KEGG" id="agy:ATC03_00230"/>
<dbReference type="RefSeq" id="WP_067871653.1">
    <property type="nucleotide sequence ID" value="NZ_CP013979.1"/>
</dbReference>
<evidence type="ECO:0000313" key="2">
    <source>
        <dbReference type="Proteomes" id="UP000078437"/>
    </source>
</evidence>
<dbReference type="STRING" id="453304.ATC03_00230"/>
<proteinExistence type="predicted"/>